<gene>
    <name evidence="2" type="primary">flp</name>
    <name evidence="2" type="ORF">CRYO30217_02322</name>
</gene>
<reference evidence="2" key="1">
    <citation type="submission" date="2021-04" db="EMBL/GenBank/DDBJ databases">
        <authorList>
            <person name="Rodrigo-Torres L."/>
            <person name="Arahal R. D."/>
            <person name="Lucena T."/>
        </authorList>
    </citation>
    <scope>NUCLEOTIDE SEQUENCE</scope>
    <source>
        <strain evidence="2">AS29M-1</strain>
    </source>
</reference>
<dbReference type="Proteomes" id="UP000683507">
    <property type="component" value="Chromosome"/>
</dbReference>
<proteinExistence type="predicted"/>
<dbReference type="InterPro" id="IPR001466">
    <property type="entry name" value="Beta-lactam-related"/>
</dbReference>
<organism evidence="2 3">
    <name type="scientific">Parvicella tangerina</name>
    <dbReference type="NCBI Taxonomy" id="2829795"/>
    <lineage>
        <taxon>Bacteria</taxon>
        <taxon>Pseudomonadati</taxon>
        <taxon>Bacteroidota</taxon>
        <taxon>Flavobacteriia</taxon>
        <taxon>Flavobacteriales</taxon>
        <taxon>Parvicellaceae</taxon>
        <taxon>Parvicella</taxon>
    </lineage>
</organism>
<dbReference type="SUPFAM" id="SSF56601">
    <property type="entry name" value="beta-lactamase/transpeptidase-like"/>
    <property type="match status" value="1"/>
</dbReference>
<dbReference type="KEGG" id="ptan:CRYO30217_02322"/>
<dbReference type="InterPro" id="IPR050491">
    <property type="entry name" value="AmpC-like"/>
</dbReference>
<dbReference type="InterPro" id="IPR012338">
    <property type="entry name" value="Beta-lactam/transpept-like"/>
</dbReference>
<evidence type="ECO:0000259" key="1">
    <source>
        <dbReference type="Pfam" id="PF00144"/>
    </source>
</evidence>
<dbReference type="EMBL" id="OU015584">
    <property type="protein sequence ID" value="CAG5083890.1"/>
    <property type="molecule type" value="Genomic_DNA"/>
</dbReference>
<feature type="domain" description="Beta-lactamase-related" evidence="1">
    <location>
        <begin position="28"/>
        <end position="347"/>
    </location>
</feature>
<keyword evidence="3" id="KW-1185">Reference proteome</keyword>
<dbReference type="RefSeq" id="WP_258542553.1">
    <property type="nucleotide sequence ID" value="NZ_OU015584.1"/>
</dbReference>
<evidence type="ECO:0000313" key="3">
    <source>
        <dbReference type="Proteomes" id="UP000683507"/>
    </source>
</evidence>
<accession>A0A916JNQ8</accession>
<dbReference type="Pfam" id="PF00144">
    <property type="entry name" value="Beta-lactamase"/>
    <property type="match status" value="1"/>
</dbReference>
<name>A0A916JNQ8_9FLAO</name>
<evidence type="ECO:0000313" key="2">
    <source>
        <dbReference type="EMBL" id="CAG5083890.1"/>
    </source>
</evidence>
<sequence length="376" mass="42588">MKIKLITIICLCIVGKANAQRNIPHEVDSLAKHIAKSNDIKGLSIGVVFDNQTVFSKGYGLLKKDSNQGEINSTTPMLSASISKTFVATAILQLQEKGRLNISDSIIKYLPQFRMRGDNYKVITIRQLLNHTSGLSEGSNYSWDKKKNKGKDIENFVLNLEKKTLLFTPGERFGYSNTGYVLLGYLIEEITGQPFSEYIKTEILEKCKMHNSSFDYFNFSVDSMPFYYNNKGKMNHCCIGNTSPSGNLISTSTDLSNWIIHNLEIYNGSNPSEKLLLTKESLDSLWTPTVTFQESKTTLGLGWWQYHSETYGTSIFHSGHYDDYSVSNLVMFPEKDFGFVILCNDESAIDIVYNELSDGITEILNRNWLQKDAEMH</sequence>
<dbReference type="PANTHER" id="PTHR46825:SF9">
    <property type="entry name" value="BETA-LACTAMASE-RELATED DOMAIN-CONTAINING PROTEIN"/>
    <property type="match status" value="1"/>
</dbReference>
<dbReference type="PANTHER" id="PTHR46825">
    <property type="entry name" value="D-ALANYL-D-ALANINE-CARBOXYPEPTIDASE/ENDOPEPTIDASE AMPH"/>
    <property type="match status" value="1"/>
</dbReference>
<dbReference type="AlphaFoldDB" id="A0A916JNQ8"/>
<dbReference type="Gene3D" id="3.40.710.10">
    <property type="entry name" value="DD-peptidase/beta-lactamase superfamily"/>
    <property type="match status" value="1"/>
</dbReference>
<protein>
    <submittedName>
        <fullName evidence="2">Protein flp</fullName>
    </submittedName>
</protein>